<dbReference type="PANTHER" id="PTHR35324:SF4">
    <property type="entry name" value="EXPRESSED PROTEIN"/>
    <property type="match status" value="1"/>
</dbReference>
<dbReference type="PANTHER" id="PTHR35324">
    <property type="entry name" value="BNAA08G03750D PROTEIN"/>
    <property type="match status" value="1"/>
</dbReference>
<proteinExistence type="predicted"/>
<sequence length="96" mass="11055">MASSHSKTPVSNGKQLDSTEEEELEELEKKDFVSVSSQLCIKKPVYNSQKLDKEVVLRRIRHRQRINKLRSSVEAFLFSTDTRQGKTWLDDAFAAL</sequence>
<dbReference type="EMBL" id="JBGMDY010000001">
    <property type="protein sequence ID" value="KAL2346356.1"/>
    <property type="molecule type" value="Genomic_DNA"/>
</dbReference>
<organism evidence="2 3">
    <name type="scientific">Flemingia macrophylla</name>
    <dbReference type="NCBI Taxonomy" id="520843"/>
    <lineage>
        <taxon>Eukaryota</taxon>
        <taxon>Viridiplantae</taxon>
        <taxon>Streptophyta</taxon>
        <taxon>Embryophyta</taxon>
        <taxon>Tracheophyta</taxon>
        <taxon>Spermatophyta</taxon>
        <taxon>Magnoliopsida</taxon>
        <taxon>eudicotyledons</taxon>
        <taxon>Gunneridae</taxon>
        <taxon>Pentapetalae</taxon>
        <taxon>rosids</taxon>
        <taxon>fabids</taxon>
        <taxon>Fabales</taxon>
        <taxon>Fabaceae</taxon>
        <taxon>Papilionoideae</taxon>
        <taxon>50 kb inversion clade</taxon>
        <taxon>NPAAA clade</taxon>
        <taxon>indigoferoid/millettioid clade</taxon>
        <taxon>Phaseoleae</taxon>
        <taxon>Flemingia</taxon>
    </lineage>
</organism>
<reference evidence="2 3" key="1">
    <citation type="submission" date="2024-08" db="EMBL/GenBank/DDBJ databases">
        <title>Insights into the chromosomal genome structure of Flemingia macrophylla.</title>
        <authorList>
            <person name="Ding Y."/>
            <person name="Zhao Y."/>
            <person name="Bi W."/>
            <person name="Wu M."/>
            <person name="Zhao G."/>
            <person name="Gong Y."/>
            <person name="Li W."/>
            <person name="Zhang P."/>
        </authorList>
    </citation>
    <scope>NUCLEOTIDE SEQUENCE [LARGE SCALE GENOMIC DNA]</scope>
    <source>
        <strain evidence="2">DYQJB</strain>
        <tissue evidence="2">Leaf</tissue>
    </source>
</reference>
<gene>
    <name evidence="2" type="ORF">Fmac_000356</name>
</gene>
<evidence type="ECO:0000313" key="2">
    <source>
        <dbReference type="EMBL" id="KAL2346356.1"/>
    </source>
</evidence>
<keyword evidence="3" id="KW-1185">Reference proteome</keyword>
<dbReference type="AlphaFoldDB" id="A0ABD1NE57"/>
<dbReference type="Proteomes" id="UP001603857">
    <property type="component" value="Unassembled WGS sequence"/>
</dbReference>
<evidence type="ECO:0000256" key="1">
    <source>
        <dbReference type="SAM" id="MobiDB-lite"/>
    </source>
</evidence>
<evidence type="ECO:0000313" key="3">
    <source>
        <dbReference type="Proteomes" id="UP001603857"/>
    </source>
</evidence>
<protein>
    <submittedName>
        <fullName evidence="2">Uncharacterized protein</fullName>
    </submittedName>
</protein>
<name>A0ABD1NE57_9FABA</name>
<comment type="caution">
    <text evidence="2">The sequence shown here is derived from an EMBL/GenBank/DDBJ whole genome shotgun (WGS) entry which is preliminary data.</text>
</comment>
<accession>A0ABD1NE57</accession>
<feature type="region of interest" description="Disordered" evidence="1">
    <location>
        <begin position="1"/>
        <end position="29"/>
    </location>
</feature>
<feature type="compositionally biased region" description="Polar residues" evidence="1">
    <location>
        <begin position="1"/>
        <end position="16"/>
    </location>
</feature>